<sequence length="143" mass="15600">IPFRFWFAGISPFSPSLSRASSLPPPTTGRLRPIDHRRREAARSSAQRRVALRSRDRAPGAGGVYGMRAWELGGSPSRRICDPDPAVVHCLHVTVDGEEQGFVYGGEDPRHGDVCPAVRMVPAVSSHPWSHLSSLLVVAPWNA</sequence>
<reference evidence="2" key="3">
    <citation type="journal article" date="2017" name="Nature">
        <title>Genome sequence of the progenitor of the wheat D genome Aegilops tauschii.</title>
        <authorList>
            <person name="Luo M.C."/>
            <person name="Gu Y.Q."/>
            <person name="Puiu D."/>
            <person name="Wang H."/>
            <person name="Twardziok S.O."/>
            <person name="Deal K.R."/>
            <person name="Huo N."/>
            <person name="Zhu T."/>
            <person name="Wang L."/>
            <person name="Wang Y."/>
            <person name="McGuire P.E."/>
            <person name="Liu S."/>
            <person name="Long H."/>
            <person name="Ramasamy R.K."/>
            <person name="Rodriguez J.C."/>
            <person name="Van S.L."/>
            <person name="Yuan L."/>
            <person name="Wang Z."/>
            <person name="Xia Z."/>
            <person name="Xiao L."/>
            <person name="Anderson O.D."/>
            <person name="Ouyang S."/>
            <person name="Liang Y."/>
            <person name="Zimin A.V."/>
            <person name="Pertea G."/>
            <person name="Qi P."/>
            <person name="Bennetzen J.L."/>
            <person name="Dai X."/>
            <person name="Dawson M.W."/>
            <person name="Muller H.G."/>
            <person name="Kugler K."/>
            <person name="Rivarola-Duarte L."/>
            <person name="Spannagl M."/>
            <person name="Mayer K.F.X."/>
            <person name="Lu F.H."/>
            <person name="Bevan M.W."/>
            <person name="Leroy P."/>
            <person name="Li P."/>
            <person name="You F.M."/>
            <person name="Sun Q."/>
            <person name="Liu Z."/>
            <person name="Lyons E."/>
            <person name="Wicker T."/>
            <person name="Salzberg S.L."/>
            <person name="Devos K.M."/>
            <person name="Dvorak J."/>
        </authorList>
    </citation>
    <scope>NUCLEOTIDE SEQUENCE [LARGE SCALE GENOMIC DNA]</scope>
    <source>
        <strain evidence="2">cv. AL8/78</strain>
    </source>
</reference>
<evidence type="ECO:0000313" key="2">
    <source>
        <dbReference type="EnsemblPlants" id="AET4Gv20637900.8"/>
    </source>
</evidence>
<feature type="region of interest" description="Disordered" evidence="1">
    <location>
        <begin position="16"/>
        <end position="62"/>
    </location>
</feature>
<organism evidence="2 3">
    <name type="scientific">Aegilops tauschii subsp. strangulata</name>
    <name type="common">Goatgrass</name>
    <dbReference type="NCBI Taxonomy" id="200361"/>
    <lineage>
        <taxon>Eukaryota</taxon>
        <taxon>Viridiplantae</taxon>
        <taxon>Streptophyta</taxon>
        <taxon>Embryophyta</taxon>
        <taxon>Tracheophyta</taxon>
        <taxon>Spermatophyta</taxon>
        <taxon>Magnoliopsida</taxon>
        <taxon>Liliopsida</taxon>
        <taxon>Poales</taxon>
        <taxon>Poaceae</taxon>
        <taxon>BOP clade</taxon>
        <taxon>Pooideae</taxon>
        <taxon>Triticodae</taxon>
        <taxon>Triticeae</taxon>
        <taxon>Triticinae</taxon>
        <taxon>Aegilops</taxon>
    </lineage>
</organism>
<protein>
    <submittedName>
        <fullName evidence="2">Uncharacterized protein</fullName>
    </submittedName>
</protein>
<reference evidence="2" key="4">
    <citation type="submission" date="2019-03" db="UniProtKB">
        <authorList>
            <consortium name="EnsemblPlants"/>
        </authorList>
    </citation>
    <scope>IDENTIFICATION</scope>
</reference>
<dbReference type="Proteomes" id="UP000015105">
    <property type="component" value="Chromosome 4D"/>
</dbReference>
<proteinExistence type="predicted"/>
<reference evidence="3" key="2">
    <citation type="journal article" date="2017" name="Nat. Plants">
        <title>The Aegilops tauschii genome reveals multiple impacts of transposons.</title>
        <authorList>
            <person name="Zhao G."/>
            <person name="Zou C."/>
            <person name="Li K."/>
            <person name="Wang K."/>
            <person name="Li T."/>
            <person name="Gao L."/>
            <person name="Zhang X."/>
            <person name="Wang H."/>
            <person name="Yang Z."/>
            <person name="Liu X."/>
            <person name="Jiang W."/>
            <person name="Mao L."/>
            <person name="Kong X."/>
            <person name="Jiao Y."/>
            <person name="Jia J."/>
        </authorList>
    </citation>
    <scope>NUCLEOTIDE SEQUENCE [LARGE SCALE GENOMIC DNA]</scope>
    <source>
        <strain evidence="3">cv. AL8/78</strain>
    </source>
</reference>
<dbReference type="EnsemblPlants" id="AET4Gv20637900.8">
    <property type="protein sequence ID" value="AET4Gv20637900.8"/>
    <property type="gene ID" value="AET4Gv20637900"/>
</dbReference>
<dbReference type="Gramene" id="AET4Gv20637900.8">
    <property type="protein sequence ID" value="AET4Gv20637900.8"/>
    <property type="gene ID" value="AET4Gv20637900"/>
</dbReference>
<keyword evidence="3" id="KW-1185">Reference proteome</keyword>
<accession>A0A453IQB3</accession>
<name>A0A453IQB3_AEGTS</name>
<evidence type="ECO:0000256" key="1">
    <source>
        <dbReference type="SAM" id="MobiDB-lite"/>
    </source>
</evidence>
<feature type="compositionally biased region" description="Basic and acidic residues" evidence="1">
    <location>
        <begin position="32"/>
        <end position="42"/>
    </location>
</feature>
<reference evidence="3" key="1">
    <citation type="journal article" date="2014" name="Science">
        <title>Ancient hybridizations among the ancestral genomes of bread wheat.</title>
        <authorList>
            <consortium name="International Wheat Genome Sequencing Consortium,"/>
            <person name="Marcussen T."/>
            <person name="Sandve S.R."/>
            <person name="Heier L."/>
            <person name="Spannagl M."/>
            <person name="Pfeifer M."/>
            <person name="Jakobsen K.S."/>
            <person name="Wulff B.B."/>
            <person name="Steuernagel B."/>
            <person name="Mayer K.F."/>
            <person name="Olsen O.A."/>
        </authorList>
    </citation>
    <scope>NUCLEOTIDE SEQUENCE [LARGE SCALE GENOMIC DNA]</scope>
    <source>
        <strain evidence="3">cv. AL8/78</strain>
    </source>
</reference>
<reference evidence="2" key="5">
    <citation type="journal article" date="2021" name="G3 (Bethesda)">
        <title>Aegilops tauschii genome assembly Aet v5.0 features greater sequence contiguity and improved annotation.</title>
        <authorList>
            <person name="Wang L."/>
            <person name="Zhu T."/>
            <person name="Rodriguez J.C."/>
            <person name="Deal K.R."/>
            <person name="Dubcovsky J."/>
            <person name="McGuire P.E."/>
            <person name="Lux T."/>
            <person name="Spannagl M."/>
            <person name="Mayer K.F.X."/>
            <person name="Baldrich P."/>
            <person name="Meyers B.C."/>
            <person name="Huo N."/>
            <person name="Gu Y.Q."/>
            <person name="Zhou H."/>
            <person name="Devos K.M."/>
            <person name="Bennetzen J.L."/>
            <person name="Unver T."/>
            <person name="Budak H."/>
            <person name="Gulick P.J."/>
            <person name="Galiba G."/>
            <person name="Kalapos B."/>
            <person name="Nelson D.R."/>
            <person name="Li P."/>
            <person name="You F.M."/>
            <person name="Luo M.C."/>
            <person name="Dvorak J."/>
        </authorList>
    </citation>
    <scope>NUCLEOTIDE SEQUENCE [LARGE SCALE GENOMIC DNA]</scope>
    <source>
        <strain evidence="2">cv. AL8/78</strain>
    </source>
</reference>
<dbReference type="AlphaFoldDB" id="A0A453IQB3"/>
<evidence type="ECO:0000313" key="3">
    <source>
        <dbReference type="Proteomes" id="UP000015105"/>
    </source>
</evidence>